<dbReference type="HOGENOM" id="CLU_2252793_0_0_1"/>
<gene>
    <name evidence="2" type="primary">Dvir\GJ12326</name>
    <name evidence="2" type="ORF">Dvir_GJ12326</name>
</gene>
<dbReference type="KEGG" id="dvi:6623168"/>
<dbReference type="Proteomes" id="UP000008792">
    <property type="component" value="Unassembled WGS sequence"/>
</dbReference>
<feature type="transmembrane region" description="Helical" evidence="1">
    <location>
        <begin position="55"/>
        <end position="73"/>
    </location>
</feature>
<dbReference type="OMA" id="ELYSCAC"/>
<protein>
    <submittedName>
        <fullName evidence="2">Uncharacterized protein</fullName>
    </submittedName>
</protein>
<dbReference type="OrthoDB" id="7823780at2759"/>
<keyword evidence="3" id="KW-1185">Reference proteome</keyword>
<dbReference type="PhylomeDB" id="B4LEA9"/>
<dbReference type="EMBL" id="CH940647">
    <property type="protein sequence ID" value="EDW69065.1"/>
    <property type="molecule type" value="Genomic_DNA"/>
</dbReference>
<keyword evidence="1" id="KW-0472">Membrane</keyword>
<evidence type="ECO:0000313" key="3">
    <source>
        <dbReference type="Proteomes" id="UP000008792"/>
    </source>
</evidence>
<evidence type="ECO:0000313" key="2">
    <source>
        <dbReference type="EMBL" id="EDW69065.1"/>
    </source>
</evidence>
<dbReference type="AlphaFoldDB" id="B4LEA9"/>
<keyword evidence="1" id="KW-0812">Transmembrane</keyword>
<name>B4LEA9_DROVI</name>
<evidence type="ECO:0000256" key="1">
    <source>
        <dbReference type="SAM" id="Phobius"/>
    </source>
</evidence>
<dbReference type="InParanoid" id="B4LEA9"/>
<accession>B4LEA9</accession>
<organism evidence="2 3">
    <name type="scientific">Drosophila virilis</name>
    <name type="common">Fruit fly</name>
    <dbReference type="NCBI Taxonomy" id="7244"/>
    <lineage>
        <taxon>Eukaryota</taxon>
        <taxon>Metazoa</taxon>
        <taxon>Ecdysozoa</taxon>
        <taxon>Arthropoda</taxon>
        <taxon>Hexapoda</taxon>
        <taxon>Insecta</taxon>
        <taxon>Pterygota</taxon>
        <taxon>Neoptera</taxon>
        <taxon>Endopterygota</taxon>
        <taxon>Diptera</taxon>
        <taxon>Brachycera</taxon>
        <taxon>Muscomorpha</taxon>
        <taxon>Ephydroidea</taxon>
        <taxon>Drosophilidae</taxon>
        <taxon>Drosophila</taxon>
    </lineage>
</organism>
<proteinExistence type="predicted"/>
<feature type="transmembrane region" description="Helical" evidence="1">
    <location>
        <begin position="12"/>
        <end position="35"/>
    </location>
</feature>
<sequence>MELTNKTKMSQQLAICYRSICVNLPVFATALGIFIAKMGRRVYRLAMSWDRIVELYSCACLVALLMSLVWYYACVAYRMLAARHRSVVLITDVVRFLFTEDDDETSE</sequence>
<reference evidence="2 3" key="1">
    <citation type="journal article" date="2007" name="Nature">
        <title>Evolution of genes and genomes on the Drosophila phylogeny.</title>
        <authorList>
            <consortium name="Drosophila 12 Genomes Consortium"/>
            <person name="Clark A.G."/>
            <person name="Eisen M.B."/>
            <person name="Smith D.R."/>
            <person name="Bergman C.M."/>
            <person name="Oliver B."/>
            <person name="Markow T.A."/>
            <person name="Kaufman T.C."/>
            <person name="Kellis M."/>
            <person name="Gelbart W."/>
            <person name="Iyer V.N."/>
            <person name="Pollard D.A."/>
            <person name="Sackton T.B."/>
            <person name="Larracuente A.M."/>
            <person name="Singh N.D."/>
            <person name="Abad J.P."/>
            <person name="Abt D.N."/>
            <person name="Adryan B."/>
            <person name="Aguade M."/>
            <person name="Akashi H."/>
            <person name="Anderson W.W."/>
            <person name="Aquadro C.F."/>
            <person name="Ardell D.H."/>
            <person name="Arguello R."/>
            <person name="Artieri C.G."/>
            <person name="Barbash D.A."/>
            <person name="Barker D."/>
            <person name="Barsanti P."/>
            <person name="Batterham P."/>
            <person name="Batzoglou S."/>
            <person name="Begun D."/>
            <person name="Bhutkar A."/>
            <person name="Blanco E."/>
            <person name="Bosak S.A."/>
            <person name="Bradley R.K."/>
            <person name="Brand A.D."/>
            <person name="Brent M.R."/>
            <person name="Brooks A.N."/>
            <person name="Brown R.H."/>
            <person name="Butlin R.K."/>
            <person name="Caggese C."/>
            <person name="Calvi B.R."/>
            <person name="Bernardo de Carvalho A."/>
            <person name="Caspi A."/>
            <person name="Castrezana S."/>
            <person name="Celniker S.E."/>
            <person name="Chang J.L."/>
            <person name="Chapple C."/>
            <person name="Chatterji S."/>
            <person name="Chinwalla A."/>
            <person name="Civetta A."/>
            <person name="Clifton S.W."/>
            <person name="Comeron J.M."/>
            <person name="Costello J.C."/>
            <person name="Coyne J.A."/>
            <person name="Daub J."/>
            <person name="David R.G."/>
            <person name="Delcher A.L."/>
            <person name="Delehaunty K."/>
            <person name="Do C.B."/>
            <person name="Ebling H."/>
            <person name="Edwards K."/>
            <person name="Eickbush T."/>
            <person name="Evans J.D."/>
            <person name="Filipski A."/>
            <person name="Findeiss S."/>
            <person name="Freyhult E."/>
            <person name="Fulton L."/>
            <person name="Fulton R."/>
            <person name="Garcia A.C."/>
            <person name="Gardiner A."/>
            <person name="Garfield D.A."/>
            <person name="Garvin B.E."/>
            <person name="Gibson G."/>
            <person name="Gilbert D."/>
            <person name="Gnerre S."/>
            <person name="Godfrey J."/>
            <person name="Good R."/>
            <person name="Gotea V."/>
            <person name="Gravely B."/>
            <person name="Greenberg A.J."/>
            <person name="Griffiths-Jones S."/>
            <person name="Gross S."/>
            <person name="Guigo R."/>
            <person name="Gustafson E.A."/>
            <person name="Haerty W."/>
            <person name="Hahn M.W."/>
            <person name="Halligan D.L."/>
            <person name="Halpern A.L."/>
            <person name="Halter G.M."/>
            <person name="Han M.V."/>
            <person name="Heger A."/>
            <person name="Hillier L."/>
            <person name="Hinrichs A.S."/>
            <person name="Holmes I."/>
            <person name="Hoskins R.A."/>
            <person name="Hubisz M.J."/>
            <person name="Hultmark D."/>
            <person name="Huntley M.A."/>
            <person name="Jaffe D.B."/>
            <person name="Jagadeeshan S."/>
            <person name="Jeck W.R."/>
            <person name="Johnson J."/>
            <person name="Jones C.D."/>
            <person name="Jordan W.C."/>
            <person name="Karpen G.H."/>
            <person name="Kataoka E."/>
            <person name="Keightley P.D."/>
            <person name="Kheradpour P."/>
            <person name="Kirkness E.F."/>
            <person name="Koerich L.B."/>
            <person name="Kristiansen K."/>
            <person name="Kudrna D."/>
            <person name="Kulathinal R.J."/>
            <person name="Kumar S."/>
            <person name="Kwok R."/>
            <person name="Lander E."/>
            <person name="Langley C.H."/>
            <person name="Lapoint R."/>
            <person name="Lazzaro B.P."/>
            <person name="Lee S.J."/>
            <person name="Levesque L."/>
            <person name="Li R."/>
            <person name="Lin C.F."/>
            <person name="Lin M.F."/>
            <person name="Lindblad-Toh K."/>
            <person name="Llopart A."/>
            <person name="Long M."/>
            <person name="Low L."/>
            <person name="Lozovsky E."/>
            <person name="Lu J."/>
            <person name="Luo M."/>
            <person name="Machado C.A."/>
            <person name="Makalowski W."/>
            <person name="Marzo M."/>
            <person name="Matsuda M."/>
            <person name="Matzkin L."/>
            <person name="McAllister B."/>
            <person name="McBride C.S."/>
            <person name="McKernan B."/>
            <person name="McKernan K."/>
            <person name="Mendez-Lago M."/>
            <person name="Minx P."/>
            <person name="Mollenhauer M.U."/>
            <person name="Montooth K."/>
            <person name="Mount S.M."/>
            <person name="Mu X."/>
            <person name="Myers E."/>
            <person name="Negre B."/>
            <person name="Newfeld S."/>
            <person name="Nielsen R."/>
            <person name="Noor M.A."/>
            <person name="O'Grady P."/>
            <person name="Pachter L."/>
            <person name="Papaceit M."/>
            <person name="Parisi M.J."/>
            <person name="Parisi M."/>
            <person name="Parts L."/>
            <person name="Pedersen J.S."/>
            <person name="Pesole G."/>
            <person name="Phillippy A.M."/>
            <person name="Ponting C.P."/>
            <person name="Pop M."/>
            <person name="Porcelli D."/>
            <person name="Powell J.R."/>
            <person name="Prohaska S."/>
            <person name="Pruitt K."/>
            <person name="Puig M."/>
            <person name="Quesneville H."/>
            <person name="Ram K.R."/>
            <person name="Rand D."/>
            <person name="Rasmussen M.D."/>
            <person name="Reed L.K."/>
            <person name="Reenan R."/>
            <person name="Reily A."/>
            <person name="Remington K.A."/>
            <person name="Rieger T.T."/>
            <person name="Ritchie M.G."/>
            <person name="Robin C."/>
            <person name="Rogers Y.H."/>
            <person name="Rohde C."/>
            <person name="Rozas J."/>
            <person name="Rubenfield M.J."/>
            <person name="Ruiz A."/>
            <person name="Russo S."/>
            <person name="Salzberg S.L."/>
            <person name="Sanchez-Gracia A."/>
            <person name="Saranga D.J."/>
            <person name="Sato H."/>
            <person name="Schaeffer S.W."/>
            <person name="Schatz M.C."/>
            <person name="Schlenke T."/>
            <person name="Schwartz R."/>
            <person name="Segarra C."/>
            <person name="Singh R.S."/>
            <person name="Sirot L."/>
            <person name="Sirota M."/>
            <person name="Sisneros N.B."/>
            <person name="Smith C.D."/>
            <person name="Smith T.F."/>
            <person name="Spieth J."/>
            <person name="Stage D.E."/>
            <person name="Stark A."/>
            <person name="Stephan W."/>
            <person name="Strausberg R.L."/>
            <person name="Strempel S."/>
            <person name="Sturgill D."/>
            <person name="Sutton G."/>
            <person name="Sutton G.G."/>
            <person name="Tao W."/>
            <person name="Teichmann S."/>
            <person name="Tobari Y.N."/>
            <person name="Tomimura Y."/>
            <person name="Tsolas J.M."/>
            <person name="Valente V.L."/>
            <person name="Venter E."/>
            <person name="Venter J.C."/>
            <person name="Vicario S."/>
            <person name="Vieira F.G."/>
            <person name="Vilella A.J."/>
            <person name="Villasante A."/>
            <person name="Walenz B."/>
            <person name="Wang J."/>
            <person name="Wasserman M."/>
            <person name="Watts T."/>
            <person name="Wilson D."/>
            <person name="Wilson R.K."/>
            <person name="Wing R.A."/>
            <person name="Wolfner M.F."/>
            <person name="Wong A."/>
            <person name="Wong G.K."/>
            <person name="Wu C.I."/>
            <person name="Wu G."/>
            <person name="Yamamoto D."/>
            <person name="Yang H.P."/>
            <person name="Yang S.P."/>
            <person name="Yorke J.A."/>
            <person name="Yoshida K."/>
            <person name="Zdobnov E."/>
            <person name="Zhang P."/>
            <person name="Zhang Y."/>
            <person name="Zimin A.V."/>
            <person name="Baldwin J."/>
            <person name="Abdouelleil A."/>
            <person name="Abdulkadir J."/>
            <person name="Abebe A."/>
            <person name="Abera B."/>
            <person name="Abreu J."/>
            <person name="Acer S.C."/>
            <person name="Aftuck L."/>
            <person name="Alexander A."/>
            <person name="An P."/>
            <person name="Anderson E."/>
            <person name="Anderson S."/>
            <person name="Arachi H."/>
            <person name="Azer M."/>
            <person name="Bachantsang P."/>
            <person name="Barry A."/>
            <person name="Bayul T."/>
            <person name="Berlin A."/>
            <person name="Bessette D."/>
            <person name="Bloom T."/>
            <person name="Blye J."/>
            <person name="Boguslavskiy L."/>
            <person name="Bonnet C."/>
            <person name="Boukhgalter B."/>
            <person name="Bourzgui I."/>
            <person name="Brown A."/>
            <person name="Cahill P."/>
            <person name="Channer S."/>
            <person name="Cheshatsang Y."/>
            <person name="Chuda L."/>
            <person name="Citroen M."/>
            <person name="Collymore A."/>
            <person name="Cooke P."/>
            <person name="Costello M."/>
            <person name="D'Aco K."/>
            <person name="Daza R."/>
            <person name="De Haan G."/>
            <person name="DeGray S."/>
            <person name="DeMaso C."/>
            <person name="Dhargay N."/>
            <person name="Dooley K."/>
            <person name="Dooley E."/>
            <person name="Doricent M."/>
            <person name="Dorje P."/>
            <person name="Dorjee K."/>
            <person name="Dupes A."/>
            <person name="Elong R."/>
            <person name="Falk J."/>
            <person name="Farina A."/>
            <person name="Faro S."/>
            <person name="Ferguson D."/>
            <person name="Fisher S."/>
            <person name="Foley C.D."/>
            <person name="Franke A."/>
            <person name="Friedrich D."/>
            <person name="Gadbois L."/>
            <person name="Gearin G."/>
            <person name="Gearin C.R."/>
            <person name="Giannoukos G."/>
            <person name="Goode T."/>
            <person name="Graham J."/>
            <person name="Grandbois E."/>
            <person name="Grewal S."/>
            <person name="Gyaltsen K."/>
            <person name="Hafez N."/>
            <person name="Hagos B."/>
            <person name="Hall J."/>
            <person name="Henson C."/>
            <person name="Hollinger A."/>
            <person name="Honan T."/>
            <person name="Huard M.D."/>
            <person name="Hughes L."/>
            <person name="Hurhula B."/>
            <person name="Husby M.E."/>
            <person name="Kamat A."/>
            <person name="Kanga B."/>
            <person name="Kashin S."/>
            <person name="Khazanovich D."/>
            <person name="Kisner P."/>
            <person name="Lance K."/>
            <person name="Lara M."/>
            <person name="Lee W."/>
            <person name="Lennon N."/>
            <person name="Letendre F."/>
            <person name="LeVine R."/>
            <person name="Lipovsky A."/>
            <person name="Liu X."/>
            <person name="Liu J."/>
            <person name="Liu S."/>
            <person name="Lokyitsang T."/>
            <person name="Lokyitsang Y."/>
            <person name="Lubonja R."/>
            <person name="Lui A."/>
            <person name="MacDonald P."/>
            <person name="Magnisalis V."/>
            <person name="Maru K."/>
            <person name="Matthews C."/>
            <person name="McCusker W."/>
            <person name="McDonough S."/>
            <person name="Mehta T."/>
            <person name="Meldrim J."/>
            <person name="Meneus L."/>
            <person name="Mihai O."/>
            <person name="Mihalev A."/>
            <person name="Mihova T."/>
            <person name="Mittelman R."/>
            <person name="Mlenga V."/>
            <person name="Montmayeur A."/>
            <person name="Mulrain L."/>
            <person name="Navidi A."/>
            <person name="Naylor J."/>
            <person name="Negash T."/>
            <person name="Nguyen T."/>
            <person name="Nguyen N."/>
            <person name="Nicol R."/>
            <person name="Norbu C."/>
            <person name="Norbu N."/>
            <person name="Novod N."/>
            <person name="O'Neill B."/>
            <person name="Osman S."/>
            <person name="Markiewicz E."/>
            <person name="Oyono O.L."/>
            <person name="Patti C."/>
            <person name="Phunkhang P."/>
            <person name="Pierre F."/>
            <person name="Priest M."/>
            <person name="Raghuraman S."/>
            <person name="Rege F."/>
            <person name="Reyes R."/>
            <person name="Rise C."/>
            <person name="Rogov P."/>
            <person name="Ross K."/>
            <person name="Ryan E."/>
            <person name="Settipalli S."/>
            <person name="Shea T."/>
            <person name="Sherpa N."/>
            <person name="Shi L."/>
            <person name="Shih D."/>
            <person name="Sparrow T."/>
            <person name="Spaulding J."/>
            <person name="Stalker J."/>
            <person name="Stange-Thomann N."/>
            <person name="Stavropoulos S."/>
            <person name="Stone C."/>
            <person name="Strader C."/>
            <person name="Tesfaye S."/>
            <person name="Thomson T."/>
            <person name="Thoulutsang Y."/>
            <person name="Thoulutsang D."/>
            <person name="Topham K."/>
            <person name="Topping I."/>
            <person name="Tsamla T."/>
            <person name="Vassiliev H."/>
            <person name="Vo A."/>
            <person name="Wangchuk T."/>
            <person name="Wangdi T."/>
            <person name="Weiand M."/>
            <person name="Wilkinson J."/>
            <person name="Wilson A."/>
            <person name="Yadav S."/>
            <person name="Young G."/>
            <person name="Yu Q."/>
            <person name="Zembek L."/>
            <person name="Zhong D."/>
            <person name="Zimmer A."/>
            <person name="Zwirko Z."/>
            <person name="Jaffe D.B."/>
            <person name="Alvarez P."/>
            <person name="Brockman W."/>
            <person name="Butler J."/>
            <person name="Chin C."/>
            <person name="Gnerre S."/>
            <person name="Grabherr M."/>
            <person name="Kleber M."/>
            <person name="Mauceli E."/>
            <person name="MacCallum I."/>
        </authorList>
    </citation>
    <scope>NUCLEOTIDE SEQUENCE [LARGE SCALE GENOMIC DNA]</scope>
    <source>
        <strain evidence="3">Tucson 15010-1051.87</strain>
    </source>
</reference>
<keyword evidence="1" id="KW-1133">Transmembrane helix</keyword>